<organism evidence="1 2">
    <name type="scientific">Rhabditophanes sp. KR3021</name>
    <dbReference type="NCBI Taxonomy" id="114890"/>
    <lineage>
        <taxon>Eukaryota</taxon>
        <taxon>Metazoa</taxon>
        <taxon>Ecdysozoa</taxon>
        <taxon>Nematoda</taxon>
        <taxon>Chromadorea</taxon>
        <taxon>Rhabditida</taxon>
        <taxon>Tylenchina</taxon>
        <taxon>Panagrolaimomorpha</taxon>
        <taxon>Strongyloidoidea</taxon>
        <taxon>Alloionematidae</taxon>
        <taxon>Rhabditophanes</taxon>
    </lineage>
</organism>
<evidence type="ECO:0000313" key="1">
    <source>
        <dbReference type="Proteomes" id="UP000095286"/>
    </source>
</evidence>
<reference evidence="2" key="1">
    <citation type="submission" date="2016-11" db="UniProtKB">
        <authorList>
            <consortium name="WormBaseParasite"/>
        </authorList>
    </citation>
    <scope>IDENTIFICATION</scope>
    <source>
        <strain evidence="2">KR3021</strain>
    </source>
</reference>
<dbReference type="WBParaSite" id="RSKR_0000797500.1">
    <property type="protein sequence ID" value="RSKR_0000797500.1"/>
    <property type="gene ID" value="RSKR_0000797500"/>
</dbReference>
<protein>
    <submittedName>
        <fullName evidence="2">LRRCT domain-containing protein</fullName>
    </submittedName>
</protein>
<name>A0AC35U6R5_9BILA</name>
<proteinExistence type="predicted"/>
<accession>A0AC35U6R5</accession>
<dbReference type="Proteomes" id="UP000095286">
    <property type="component" value="Unplaced"/>
</dbReference>
<evidence type="ECO:0000313" key="2">
    <source>
        <dbReference type="WBParaSite" id="RSKR_0000797500.1"/>
    </source>
</evidence>
<sequence>MFSEIKETRNLVQNSNRNFHDSSEPHLICKKGFPCECDTGEDRIVNCDKQYQADETALSTTNLQIAIEDYIAKKVSFKYNVIQDILPNEIMPGQEHNIVELDFSNNHILKLFSHVFDRFKVLQILKLSHNRIGSLEKVVFTDPIKKTLKSLYLDYNLLEEIPDDFFNILHSLTTLVLDGNSGIKLTAKTFGAGLKNLKSLSLDYCGLTVLPDNLFINLVNLEQLSLRGNKIVSIPAAVNAIPHLSILDISESDITEIRESSFDTDHKLTQLIMKNMTFLYAINDCAFCGLSALKSVDFSNSIHLYHIHENAFGLTTQLTELSSVMEEINFSNCKLSSISPKLLLWDKLHAIRISGNPLICDCQMNWLISNQNYHVAFGNDLPVCASPENNAGKTLHKAKVSGCRNINLGQFMLKILMLSFLIISAYVIIRLIYTKRLSINRSSNNANPLPSVAYRHLLRQSDENPFSNEN</sequence>